<name>A0ABN3ZK09_BACA1</name>
<keyword evidence="8" id="KW-1185">Reference proteome</keyword>
<keyword evidence="3" id="KW-0677">Repeat</keyword>
<feature type="repeat" description="TPR" evidence="6">
    <location>
        <begin position="221"/>
        <end position="254"/>
    </location>
</feature>
<keyword evidence="4 6" id="KW-0802">TPR repeat</keyword>
<evidence type="ECO:0000256" key="3">
    <source>
        <dbReference type="ARBA" id="ARBA00022737"/>
    </source>
</evidence>
<dbReference type="SUPFAM" id="SSF48452">
    <property type="entry name" value="TPR-like"/>
    <property type="match status" value="2"/>
</dbReference>
<dbReference type="InterPro" id="IPR019734">
    <property type="entry name" value="TPR_rpt"/>
</dbReference>
<dbReference type="PROSITE" id="PS50005">
    <property type="entry name" value="TPR"/>
    <property type="match status" value="1"/>
</dbReference>
<dbReference type="Proteomes" id="UP000006867">
    <property type="component" value="Chromosome"/>
</dbReference>
<dbReference type="SMART" id="SM00028">
    <property type="entry name" value="TPR"/>
    <property type="match status" value="4"/>
</dbReference>
<accession>A0ABN3ZK09</accession>
<dbReference type="PANTHER" id="PTHR46630:SF1">
    <property type="entry name" value="TETRATRICOPEPTIDE REPEAT PROTEIN 29"/>
    <property type="match status" value="1"/>
</dbReference>
<evidence type="ECO:0000256" key="1">
    <source>
        <dbReference type="ARBA" id="ARBA00004496"/>
    </source>
</evidence>
<dbReference type="PANTHER" id="PTHR46630">
    <property type="entry name" value="TETRATRICOPEPTIDE REPEAT PROTEIN 29"/>
    <property type="match status" value="1"/>
</dbReference>
<dbReference type="Gene3D" id="1.25.40.10">
    <property type="entry name" value="Tetratricopeptide repeat domain"/>
    <property type="match status" value="2"/>
</dbReference>
<comment type="subcellular location">
    <subcellularLocation>
        <location evidence="1">Cytoplasm</location>
    </subcellularLocation>
</comment>
<evidence type="ECO:0000256" key="4">
    <source>
        <dbReference type="ARBA" id="ARBA00022803"/>
    </source>
</evidence>
<dbReference type="Pfam" id="PF07719">
    <property type="entry name" value="TPR_2"/>
    <property type="match status" value="1"/>
</dbReference>
<reference evidence="7 8" key="1">
    <citation type="journal article" date="2011" name="Front. Microbiol.">
        <title>Genomic signatures of strain selection and enhancement in Bacillus atrophaeus var. globigii, a historical biowarfare simulant.</title>
        <authorList>
            <person name="Gibbons H.S."/>
            <person name="Broomall S.M."/>
            <person name="McNew L.A."/>
            <person name="Daligault H."/>
            <person name="Chapman C."/>
            <person name="Bruce D."/>
            <person name="Karavis M."/>
            <person name="Krepps M."/>
            <person name="McGregor P.A."/>
            <person name="Hong C."/>
            <person name="Park K.H."/>
            <person name="Akmal A."/>
            <person name="Feldman A."/>
            <person name="Lin J.S."/>
            <person name="Chang W.E."/>
            <person name="Higgs B.W."/>
            <person name="Demirev P."/>
            <person name="Lindquist J."/>
            <person name="Liem A."/>
            <person name="Fochler E."/>
            <person name="Read T.D."/>
            <person name="Tapia R."/>
            <person name="Johnson S."/>
            <person name="Bishop-Lilly K.A."/>
            <person name="Detter C."/>
            <person name="Han C."/>
            <person name="Sozhamannan S."/>
            <person name="Rosenzweig C.N."/>
            <person name="Skowronski E.W."/>
        </authorList>
    </citation>
    <scope>NUCLEOTIDE SEQUENCE [LARGE SCALE GENOMIC DNA]</scope>
    <source>
        <strain evidence="7 8">1942</strain>
    </source>
</reference>
<evidence type="ECO:0000256" key="6">
    <source>
        <dbReference type="PROSITE-ProRule" id="PRU00339"/>
    </source>
</evidence>
<gene>
    <name evidence="7" type="ordered locus">BATR1942_20040</name>
</gene>
<protein>
    <submittedName>
        <fullName evidence="7">Response regulator aspartate phosphatase</fullName>
    </submittedName>
</protein>
<dbReference type="EMBL" id="CP002207">
    <property type="protein sequence ID" value="ADP34923.1"/>
    <property type="molecule type" value="Genomic_DNA"/>
</dbReference>
<dbReference type="InterPro" id="IPR011990">
    <property type="entry name" value="TPR-like_helical_dom_sf"/>
</dbReference>
<dbReference type="Pfam" id="PF18801">
    <property type="entry name" value="RapH_N"/>
    <property type="match status" value="1"/>
</dbReference>
<proteinExistence type="inferred from homology"/>
<evidence type="ECO:0000313" key="8">
    <source>
        <dbReference type="Proteomes" id="UP000006867"/>
    </source>
</evidence>
<dbReference type="InterPro" id="IPR051476">
    <property type="entry name" value="Bac_ResReg_Asp_Phosphatase"/>
</dbReference>
<comment type="similarity">
    <text evidence="5">Belongs to the Rap family.</text>
</comment>
<keyword evidence="2" id="KW-0963">Cytoplasm</keyword>
<organism evidence="7 8">
    <name type="scientific">Bacillus atrophaeus (strain 1942)</name>
    <dbReference type="NCBI Taxonomy" id="720555"/>
    <lineage>
        <taxon>Bacteria</taxon>
        <taxon>Bacillati</taxon>
        <taxon>Bacillota</taxon>
        <taxon>Bacilli</taxon>
        <taxon>Bacillales</taxon>
        <taxon>Bacillaceae</taxon>
        <taxon>Bacillus</taxon>
    </lineage>
</organism>
<evidence type="ECO:0000256" key="2">
    <source>
        <dbReference type="ARBA" id="ARBA00022490"/>
    </source>
</evidence>
<evidence type="ECO:0000256" key="5">
    <source>
        <dbReference type="ARBA" id="ARBA00038253"/>
    </source>
</evidence>
<evidence type="ECO:0000313" key="7">
    <source>
        <dbReference type="EMBL" id="ADP34923.1"/>
    </source>
</evidence>
<sequence length="376" mass="44661">MMKSKIPSEEVAVKLNEWYKLIRAFKADESDQLKREIERELEDMEENQDLLLYFSLMEFRHRIMLDKLKPVKDSGSQPPFSEMLNDIEMNQQKLTGLLEYYFYYFRGMYEFKQKNFISAISHYKQAEEKLEYVEDDIEKAEFLFKVAEVYYHMKQTYFSMSYASQALDIYTKYELYGTRRVQCEFVIAGNLTDVYHHEKALEHLRSALHHAQLLEEDYMIAAAHYNLGHCMYSLGNFAKAAGYFEKAAAIFEEHNFQQVIQAIFSLTHIYFKEEKYSKAKESYHRGMKSASEWSDDIYETKFRLLNELYLEKGDQAVLDALFDKLESKQLLADTEELVLDAADHFNKKENYQSAAYFYRKLANIKKRLQSSDCYNV</sequence>
<dbReference type="InterPro" id="IPR013105">
    <property type="entry name" value="TPR_2"/>
</dbReference>